<dbReference type="PANTHER" id="PTHR23028">
    <property type="entry name" value="ACETYLTRANSFERASE"/>
    <property type="match status" value="1"/>
</dbReference>
<feature type="transmembrane region" description="Helical" evidence="8">
    <location>
        <begin position="213"/>
        <end position="231"/>
    </location>
</feature>
<dbReference type="GO" id="GO:0016747">
    <property type="term" value="F:acyltransferase activity, transferring groups other than amino-acyl groups"/>
    <property type="evidence" value="ECO:0007669"/>
    <property type="project" value="InterPro"/>
</dbReference>
<keyword evidence="7 10" id="KW-0012">Acyltransferase</keyword>
<evidence type="ECO:0000256" key="2">
    <source>
        <dbReference type="ARBA" id="ARBA00022475"/>
    </source>
</evidence>
<evidence type="ECO:0000256" key="5">
    <source>
        <dbReference type="ARBA" id="ARBA00022989"/>
    </source>
</evidence>
<evidence type="ECO:0000313" key="10">
    <source>
        <dbReference type="EMBL" id="GLB46975.1"/>
    </source>
</evidence>
<accession>A0A9W6B157</accession>
<keyword evidence="3" id="KW-0808">Transferase</keyword>
<dbReference type="Proteomes" id="UP001144204">
    <property type="component" value="Unassembled WGS sequence"/>
</dbReference>
<dbReference type="AlphaFoldDB" id="A0A9W6B157"/>
<proteinExistence type="predicted"/>
<comment type="caution">
    <text evidence="10">The sequence shown here is derived from an EMBL/GenBank/DDBJ whole genome shotgun (WGS) entry which is preliminary data.</text>
</comment>
<evidence type="ECO:0000256" key="1">
    <source>
        <dbReference type="ARBA" id="ARBA00004651"/>
    </source>
</evidence>
<dbReference type="InterPro" id="IPR036514">
    <property type="entry name" value="SGNH_hydro_sf"/>
</dbReference>
<feature type="transmembrane region" description="Helical" evidence="8">
    <location>
        <begin position="390"/>
        <end position="409"/>
    </location>
</feature>
<dbReference type="InterPro" id="IPR002656">
    <property type="entry name" value="Acyl_transf_3_dom"/>
</dbReference>
<dbReference type="Gene3D" id="3.40.50.1110">
    <property type="entry name" value="SGNH hydrolase"/>
    <property type="match status" value="1"/>
</dbReference>
<name>A0A9W6B157_9LACO</name>
<organism evidence="10 11">
    <name type="scientific">Philodulcilactobacillus myokoensis</name>
    <dbReference type="NCBI Taxonomy" id="2929573"/>
    <lineage>
        <taxon>Bacteria</taxon>
        <taxon>Bacillati</taxon>
        <taxon>Bacillota</taxon>
        <taxon>Bacilli</taxon>
        <taxon>Lactobacillales</taxon>
        <taxon>Lactobacillaceae</taxon>
        <taxon>Philodulcilactobacillus</taxon>
    </lineage>
</organism>
<feature type="domain" description="Acyltransferase 3" evidence="9">
    <location>
        <begin position="19"/>
        <end position="351"/>
    </location>
</feature>
<dbReference type="PANTHER" id="PTHR23028:SF53">
    <property type="entry name" value="ACYL_TRANSF_3 DOMAIN-CONTAINING PROTEIN"/>
    <property type="match status" value="1"/>
</dbReference>
<feature type="transmembrane region" description="Helical" evidence="8">
    <location>
        <begin position="156"/>
        <end position="173"/>
    </location>
</feature>
<protein>
    <submittedName>
        <fullName evidence="10">Acyltransferase</fullName>
    </submittedName>
</protein>
<dbReference type="EMBL" id="BRPL01000002">
    <property type="protein sequence ID" value="GLB46975.1"/>
    <property type="molecule type" value="Genomic_DNA"/>
</dbReference>
<reference evidence="10" key="1">
    <citation type="submission" date="2022-07" db="EMBL/GenBank/DDBJ databases">
        <authorList>
            <person name="Kouya T."/>
            <person name="Ishiyama Y."/>
        </authorList>
    </citation>
    <scope>NUCLEOTIDE SEQUENCE</scope>
    <source>
        <strain evidence="10">WR16-4</strain>
    </source>
</reference>
<keyword evidence="2" id="KW-1003">Cell membrane</keyword>
<evidence type="ECO:0000256" key="3">
    <source>
        <dbReference type="ARBA" id="ARBA00022679"/>
    </source>
</evidence>
<dbReference type="SUPFAM" id="SSF52266">
    <property type="entry name" value="SGNH hydrolase"/>
    <property type="match status" value="1"/>
</dbReference>
<evidence type="ECO:0000256" key="6">
    <source>
        <dbReference type="ARBA" id="ARBA00023136"/>
    </source>
</evidence>
<comment type="subcellular location">
    <subcellularLocation>
        <location evidence="1">Cell membrane</location>
        <topology evidence="1">Multi-pass membrane protein</topology>
    </subcellularLocation>
</comment>
<sequence length="633" mass="73502">MFQMELKQHKRLKHSRYITGFDGIRALGVLAVIIYHLLPYKLQGGYLGVPIFFTVSGYLITDLLLQEWQQNGSINILSFYFRRMRRLYPALVTMVLTTAAYITIFERSMMGYLRSIILTNLTYVYNWWEILHGQNYFDRFQGESPFVHLWSLSIEGQYYLIWPVVLFVMIMLLRNRRRIFYVLISIICASGLLMAGIYFFTHNVDRVYYGTDTRLYSIVFGVALAMIWPITKLPRIISKSQRYLLDGAGILSIIVLIIMCFFLSGQSDFTYYGGMFIVSFFATILVATCAHPGADINRLLTNPLFHWMGTRSYGIYLYQFPVMIFYESKIVNIGEHPIINAAVEAILIMVISELSYRYIEQPLRHYDYRNIGQFFKNLFNQHSIYGLKRLWLIPILLIVLISMFGAATSPDHQINSSQRLQRNIHSNQLAMKANNQRVLKKQHSVSPSINLDQPLTNKQQQTKKYYQLTKKQILLAHNYQVTAIGDSILADSSDDLHNVFPNAYISAAVGRQIWQASGVLNQLKQRNELSKNIIINLGTNSPMTSAQINQTLSVIGSKRNVYWINCHVPTRNWEQQVNETINHAAKTHPNVHVINWYQYSYNHPEYFWDDHVHPNPLGNRKFTSLIAKNIFKD</sequence>
<feature type="transmembrane region" description="Helical" evidence="8">
    <location>
        <begin position="243"/>
        <end position="265"/>
    </location>
</feature>
<dbReference type="GO" id="GO:0009103">
    <property type="term" value="P:lipopolysaccharide biosynthetic process"/>
    <property type="evidence" value="ECO:0007669"/>
    <property type="project" value="TreeGrafter"/>
</dbReference>
<evidence type="ECO:0000256" key="4">
    <source>
        <dbReference type="ARBA" id="ARBA00022692"/>
    </source>
</evidence>
<dbReference type="Pfam" id="PF01757">
    <property type="entry name" value="Acyl_transf_3"/>
    <property type="match status" value="1"/>
</dbReference>
<dbReference type="CDD" id="cd01840">
    <property type="entry name" value="SGNH_hydrolase_yrhL_like"/>
    <property type="match status" value="1"/>
</dbReference>
<keyword evidence="4 8" id="KW-0812">Transmembrane</keyword>
<gene>
    <name evidence="10" type="ORF">WR164_09540</name>
</gene>
<dbReference type="GO" id="GO:0005886">
    <property type="term" value="C:plasma membrane"/>
    <property type="evidence" value="ECO:0007669"/>
    <property type="project" value="UniProtKB-SubCell"/>
</dbReference>
<feature type="transmembrane region" description="Helical" evidence="8">
    <location>
        <begin position="180"/>
        <end position="201"/>
    </location>
</feature>
<evidence type="ECO:0000313" key="11">
    <source>
        <dbReference type="Proteomes" id="UP001144204"/>
    </source>
</evidence>
<feature type="transmembrane region" description="Helical" evidence="8">
    <location>
        <begin position="86"/>
        <end position="105"/>
    </location>
</feature>
<keyword evidence="5 8" id="KW-1133">Transmembrane helix</keyword>
<feature type="transmembrane region" description="Helical" evidence="8">
    <location>
        <begin position="271"/>
        <end position="292"/>
    </location>
</feature>
<reference evidence="10" key="2">
    <citation type="journal article" date="2023" name="PLoS ONE">
        <title>Philodulcilactobacillus myokoensis gen. nov., sp. nov., a fructophilic, acidophilic, and agar-phobic lactic acid bacterium isolated from fermented vegetable extracts.</title>
        <authorList>
            <person name="Kouya T."/>
            <person name="Ishiyama Y."/>
            <person name="Ohashi S."/>
            <person name="Kumakubo R."/>
            <person name="Yamazaki T."/>
            <person name="Otaki T."/>
        </authorList>
    </citation>
    <scope>NUCLEOTIDE SEQUENCE</scope>
    <source>
        <strain evidence="10">WR16-4</strain>
    </source>
</reference>
<evidence type="ECO:0000256" key="7">
    <source>
        <dbReference type="ARBA" id="ARBA00023315"/>
    </source>
</evidence>
<evidence type="ECO:0000256" key="8">
    <source>
        <dbReference type="SAM" id="Phobius"/>
    </source>
</evidence>
<keyword evidence="6 8" id="KW-0472">Membrane</keyword>
<keyword evidence="11" id="KW-1185">Reference proteome</keyword>
<feature type="transmembrane region" description="Helical" evidence="8">
    <location>
        <begin position="44"/>
        <end position="65"/>
    </location>
</feature>
<evidence type="ECO:0000259" key="9">
    <source>
        <dbReference type="Pfam" id="PF01757"/>
    </source>
</evidence>
<feature type="transmembrane region" description="Helical" evidence="8">
    <location>
        <begin position="21"/>
        <end position="38"/>
    </location>
</feature>
<dbReference type="InterPro" id="IPR050879">
    <property type="entry name" value="Acyltransferase_3"/>
</dbReference>